<dbReference type="InterPro" id="IPR036397">
    <property type="entry name" value="RNaseH_sf"/>
</dbReference>
<dbReference type="GO" id="GO:0004523">
    <property type="term" value="F:RNA-DNA hybrid ribonuclease activity"/>
    <property type="evidence" value="ECO:0007669"/>
    <property type="project" value="UniProtKB-EC"/>
</dbReference>
<dbReference type="Pfam" id="PF00075">
    <property type="entry name" value="RNase_H"/>
    <property type="match status" value="1"/>
</dbReference>
<dbReference type="OrthoDB" id="245563at2759"/>
<gene>
    <name evidence="9" type="ORF">IWW36_002872</name>
</gene>
<evidence type="ECO:0000256" key="1">
    <source>
        <dbReference type="ARBA" id="ARBA00000077"/>
    </source>
</evidence>
<dbReference type="EMBL" id="JANBUW010000105">
    <property type="protein sequence ID" value="KAJ2849115.1"/>
    <property type="molecule type" value="Genomic_DNA"/>
</dbReference>
<sequence>MIIYTDGSCINNGLPNASAGIGVYFGPGDSRNISAKIGRLQASSRAELEAIRQAIIQLGNFIPVRGGLSAVVIRTDSQNSIDYINNGCQQRACGTTGTIGVPSDVRDIVMEIVKMIGNSGYKISLQKVSFDDPGINCAHKLAEAAARR</sequence>
<evidence type="ECO:0000313" key="10">
    <source>
        <dbReference type="Proteomes" id="UP001139887"/>
    </source>
</evidence>
<evidence type="ECO:0000256" key="4">
    <source>
        <dbReference type="ARBA" id="ARBA00022722"/>
    </source>
</evidence>
<dbReference type="PANTHER" id="PTHR10642:SF26">
    <property type="entry name" value="RIBONUCLEASE H1"/>
    <property type="match status" value="1"/>
</dbReference>
<reference evidence="9" key="1">
    <citation type="submission" date="2022-07" db="EMBL/GenBank/DDBJ databases">
        <title>Phylogenomic reconstructions and comparative analyses of Kickxellomycotina fungi.</title>
        <authorList>
            <person name="Reynolds N.K."/>
            <person name="Stajich J.E."/>
            <person name="Barry K."/>
            <person name="Grigoriev I.V."/>
            <person name="Crous P."/>
            <person name="Smith M.E."/>
        </authorList>
    </citation>
    <scope>NUCLEOTIDE SEQUENCE</scope>
    <source>
        <strain evidence="9">NRRL 1566</strain>
    </source>
</reference>
<dbReference type="InterPro" id="IPR012337">
    <property type="entry name" value="RNaseH-like_sf"/>
</dbReference>
<dbReference type="AlphaFoldDB" id="A0A9W8I8U8"/>
<keyword evidence="7" id="KW-0378">Hydrolase</keyword>
<accession>A0A9W8I8U8</accession>
<keyword evidence="10" id="KW-1185">Reference proteome</keyword>
<dbReference type="GO" id="GO:0046872">
    <property type="term" value="F:metal ion binding"/>
    <property type="evidence" value="ECO:0007669"/>
    <property type="project" value="UniProtKB-KW"/>
</dbReference>
<comment type="caution">
    <text evidence="9">The sequence shown here is derived from an EMBL/GenBank/DDBJ whole genome shotgun (WGS) entry which is preliminary data.</text>
</comment>
<dbReference type="GO" id="GO:0043137">
    <property type="term" value="P:DNA replication, removal of RNA primer"/>
    <property type="evidence" value="ECO:0007669"/>
    <property type="project" value="TreeGrafter"/>
</dbReference>
<organism evidence="9 10">
    <name type="scientific">Coemansia brasiliensis</name>
    <dbReference type="NCBI Taxonomy" id="2650707"/>
    <lineage>
        <taxon>Eukaryota</taxon>
        <taxon>Fungi</taxon>
        <taxon>Fungi incertae sedis</taxon>
        <taxon>Zoopagomycota</taxon>
        <taxon>Kickxellomycotina</taxon>
        <taxon>Kickxellomycetes</taxon>
        <taxon>Kickxellales</taxon>
        <taxon>Kickxellaceae</taxon>
        <taxon>Coemansia</taxon>
    </lineage>
</organism>
<evidence type="ECO:0000256" key="3">
    <source>
        <dbReference type="ARBA" id="ARBA00012180"/>
    </source>
</evidence>
<dbReference type="SUPFAM" id="SSF53098">
    <property type="entry name" value="Ribonuclease H-like"/>
    <property type="match status" value="1"/>
</dbReference>
<proteinExistence type="inferred from homology"/>
<evidence type="ECO:0000256" key="2">
    <source>
        <dbReference type="ARBA" id="ARBA00005300"/>
    </source>
</evidence>
<keyword evidence="6" id="KW-0255">Endonuclease</keyword>
<dbReference type="InterPro" id="IPR002156">
    <property type="entry name" value="RNaseH_domain"/>
</dbReference>
<dbReference type="Gene3D" id="3.30.420.10">
    <property type="entry name" value="Ribonuclease H-like superfamily/Ribonuclease H"/>
    <property type="match status" value="1"/>
</dbReference>
<comment type="similarity">
    <text evidence="2">Belongs to the RNase H family.</text>
</comment>
<evidence type="ECO:0000313" key="9">
    <source>
        <dbReference type="EMBL" id="KAJ2849115.1"/>
    </source>
</evidence>
<dbReference type="GO" id="GO:0003676">
    <property type="term" value="F:nucleic acid binding"/>
    <property type="evidence" value="ECO:0007669"/>
    <property type="project" value="InterPro"/>
</dbReference>
<name>A0A9W8I8U8_9FUNG</name>
<protein>
    <recommendedName>
        <fullName evidence="3">ribonuclease H</fullName>
        <ecNumber evidence="3">3.1.26.4</ecNumber>
    </recommendedName>
</protein>
<keyword evidence="5" id="KW-0479">Metal-binding</keyword>
<dbReference type="Proteomes" id="UP001139887">
    <property type="component" value="Unassembled WGS sequence"/>
</dbReference>
<evidence type="ECO:0000256" key="5">
    <source>
        <dbReference type="ARBA" id="ARBA00022723"/>
    </source>
</evidence>
<comment type="catalytic activity">
    <reaction evidence="1">
        <text>Endonucleolytic cleavage to 5'-phosphomonoester.</text>
        <dbReference type="EC" id="3.1.26.4"/>
    </reaction>
</comment>
<evidence type="ECO:0000256" key="6">
    <source>
        <dbReference type="ARBA" id="ARBA00022759"/>
    </source>
</evidence>
<dbReference type="PROSITE" id="PS50879">
    <property type="entry name" value="RNASE_H_1"/>
    <property type="match status" value="1"/>
</dbReference>
<evidence type="ECO:0000259" key="8">
    <source>
        <dbReference type="PROSITE" id="PS50879"/>
    </source>
</evidence>
<keyword evidence="4" id="KW-0540">Nuclease</keyword>
<evidence type="ECO:0000256" key="7">
    <source>
        <dbReference type="ARBA" id="ARBA00022801"/>
    </source>
</evidence>
<dbReference type="PANTHER" id="PTHR10642">
    <property type="entry name" value="RIBONUCLEASE H1"/>
    <property type="match status" value="1"/>
</dbReference>
<dbReference type="InterPro" id="IPR050092">
    <property type="entry name" value="RNase_H"/>
</dbReference>
<dbReference type="EC" id="3.1.26.4" evidence="3"/>
<feature type="domain" description="RNase H type-1" evidence="8">
    <location>
        <begin position="1"/>
        <end position="147"/>
    </location>
</feature>